<reference evidence="2 3" key="2">
    <citation type="journal article" date="2022" name="Mol. Biol. Evol.">
        <title>Comparative Genomics Reveals Insights into the Divergent Evolution of Astigmatic Mites and Household Pest Adaptations.</title>
        <authorList>
            <person name="Xiong Q."/>
            <person name="Wan A.T."/>
            <person name="Liu X."/>
            <person name="Fung C.S."/>
            <person name="Xiao X."/>
            <person name="Malainual N."/>
            <person name="Hou J."/>
            <person name="Wang L."/>
            <person name="Wang M."/>
            <person name="Yang K.Y."/>
            <person name="Cui Y."/>
            <person name="Leung E.L."/>
            <person name="Nong W."/>
            <person name="Shin S.K."/>
            <person name="Au S.W."/>
            <person name="Jeong K.Y."/>
            <person name="Chew F.T."/>
            <person name="Hui J.H."/>
            <person name="Leung T.F."/>
            <person name="Tungtrongchitr A."/>
            <person name="Zhong N."/>
            <person name="Liu Z."/>
            <person name="Tsui S.K."/>
        </authorList>
    </citation>
    <scope>NUCLEOTIDE SEQUENCE [LARGE SCALE GENOMIC DNA]</scope>
    <source>
        <strain evidence="2">Derp</strain>
    </source>
</reference>
<dbReference type="EMBL" id="NJHN03000126">
    <property type="protein sequence ID" value="KAH9412921.1"/>
    <property type="molecule type" value="Genomic_DNA"/>
</dbReference>
<dbReference type="Proteomes" id="UP000887458">
    <property type="component" value="Unassembled WGS sequence"/>
</dbReference>
<organism evidence="2 3">
    <name type="scientific">Dermatophagoides pteronyssinus</name>
    <name type="common">European house dust mite</name>
    <dbReference type="NCBI Taxonomy" id="6956"/>
    <lineage>
        <taxon>Eukaryota</taxon>
        <taxon>Metazoa</taxon>
        <taxon>Ecdysozoa</taxon>
        <taxon>Arthropoda</taxon>
        <taxon>Chelicerata</taxon>
        <taxon>Arachnida</taxon>
        <taxon>Acari</taxon>
        <taxon>Acariformes</taxon>
        <taxon>Sarcoptiformes</taxon>
        <taxon>Astigmata</taxon>
        <taxon>Psoroptidia</taxon>
        <taxon>Analgoidea</taxon>
        <taxon>Pyroglyphidae</taxon>
        <taxon>Dermatophagoidinae</taxon>
        <taxon>Dermatophagoides</taxon>
    </lineage>
</organism>
<keyword evidence="1" id="KW-0812">Transmembrane</keyword>
<name>A0ABQ8IRG7_DERPT</name>
<reference evidence="2 3" key="1">
    <citation type="journal article" date="2018" name="J. Allergy Clin. Immunol.">
        <title>High-quality assembly of Dermatophagoides pteronyssinus genome and transcriptome reveals a wide range of novel allergens.</title>
        <authorList>
            <person name="Liu X.Y."/>
            <person name="Yang K.Y."/>
            <person name="Wang M.Q."/>
            <person name="Kwok J.S."/>
            <person name="Zeng X."/>
            <person name="Yang Z."/>
            <person name="Xiao X.J."/>
            <person name="Lau C.P."/>
            <person name="Li Y."/>
            <person name="Huang Z.M."/>
            <person name="Ba J.G."/>
            <person name="Yim A.K."/>
            <person name="Ouyang C.Y."/>
            <person name="Ngai S.M."/>
            <person name="Chan T.F."/>
            <person name="Leung E.L."/>
            <person name="Liu L."/>
            <person name="Liu Z.G."/>
            <person name="Tsui S.K."/>
        </authorList>
    </citation>
    <scope>NUCLEOTIDE SEQUENCE [LARGE SCALE GENOMIC DNA]</scope>
    <source>
        <strain evidence="2">Derp</strain>
    </source>
</reference>
<keyword evidence="3" id="KW-1185">Reference proteome</keyword>
<sequence length="66" mass="7720">MIDRYNGETVRSRVVAVFTFLRHFLILPSGATFSLTLIFIDNRYSRYFLRKGNFGNRKLFGLTKSP</sequence>
<gene>
    <name evidence="2" type="ORF">DERP_013230</name>
</gene>
<comment type="caution">
    <text evidence="2">The sequence shown here is derived from an EMBL/GenBank/DDBJ whole genome shotgun (WGS) entry which is preliminary data.</text>
</comment>
<evidence type="ECO:0000313" key="3">
    <source>
        <dbReference type="Proteomes" id="UP000887458"/>
    </source>
</evidence>
<protein>
    <submittedName>
        <fullName evidence="2">Uncharacterized protein</fullName>
    </submittedName>
</protein>
<accession>A0ABQ8IRG7</accession>
<proteinExistence type="predicted"/>
<evidence type="ECO:0000256" key="1">
    <source>
        <dbReference type="SAM" id="Phobius"/>
    </source>
</evidence>
<keyword evidence="1" id="KW-1133">Transmembrane helix</keyword>
<feature type="transmembrane region" description="Helical" evidence="1">
    <location>
        <begin position="20"/>
        <end position="40"/>
    </location>
</feature>
<keyword evidence="1" id="KW-0472">Membrane</keyword>
<evidence type="ECO:0000313" key="2">
    <source>
        <dbReference type="EMBL" id="KAH9412921.1"/>
    </source>
</evidence>